<evidence type="ECO:0000313" key="1">
    <source>
        <dbReference type="EMBL" id="QHU17524.1"/>
    </source>
</evidence>
<dbReference type="AlphaFoldDB" id="A0A6C0KMF3"/>
<protein>
    <submittedName>
        <fullName evidence="1">Uncharacterized protein</fullName>
    </submittedName>
</protein>
<sequence>MDEELEEGITSGDEVILLKPRKPRVSHKVTCCKNKKCHYMAHTDPPKHFCEEDKGYCCSWCRLSNGKNHGNHCQKVRRIRRQNNYK</sequence>
<accession>A0A6C0KMF3</accession>
<organism evidence="1">
    <name type="scientific">viral metagenome</name>
    <dbReference type="NCBI Taxonomy" id="1070528"/>
    <lineage>
        <taxon>unclassified sequences</taxon>
        <taxon>metagenomes</taxon>
        <taxon>organismal metagenomes</taxon>
    </lineage>
</organism>
<dbReference type="EMBL" id="MN740916">
    <property type="protein sequence ID" value="QHU17524.1"/>
    <property type="molecule type" value="Genomic_DNA"/>
</dbReference>
<reference evidence="1" key="1">
    <citation type="journal article" date="2020" name="Nature">
        <title>Giant virus diversity and host interactions through global metagenomics.</title>
        <authorList>
            <person name="Schulz F."/>
            <person name="Roux S."/>
            <person name="Paez-Espino D."/>
            <person name="Jungbluth S."/>
            <person name="Walsh D.A."/>
            <person name="Denef V.J."/>
            <person name="McMahon K.D."/>
            <person name="Konstantinidis K.T."/>
            <person name="Eloe-Fadrosh E.A."/>
            <person name="Kyrpides N.C."/>
            <person name="Woyke T."/>
        </authorList>
    </citation>
    <scope>NUCLEOTIDE SEQUENCE</scope>
    <source>
        <strain evidence="1">GVMAG-S-3300012919-55</strain>
    </source>
</reference>
<proteinExistence type="predicted"/>
<name>A0A6C0KMF3_9ZZZZ</name>